<dbReference type="SUPFAM" id="SSF53328">
    <property type="entry name" value="Formyltransferase"/>
    <property type="match status" value="1"/>
</dbReference>
<evidence type="ECO:0000256" key="2">
    <source>
        <dbReference type="ARBA" id="ARBA00022679"/>
    </source>
</evidence>
<evidence type="ECO:0000313" key="7">
    <source>
        <dbReference type="Proteomes" id="UP000010802"/>
    </source>
</evidence>
<feature type="site" description="Raises pKa of active site His" evidence="4">
    <location>
        <position position="167"/>
    </location>
</feature>
<protein>
    <recommendedName>
        <fullName evidence="4">Phosphoribosylglycinamide formyltransferase</fullName>
        <ecNumber evidence="4">2.1.2.2</ecNumber>
    </recommendedName>
    <alternativeName>
        <fullName evidence="4">5'-phosphoribosylglycinamide transformylase</fullName>
    </alternativeName>
    <alternativeName>
        <fullName evidence="4">GAR transformylase</fullName>
        <shortName evidence="4">GART</shortName>
    </alternativeName>
</protein>
<dbReference type="GO" id="GO:0004644">
    <property type="term" value="F:phosphoribosylglycinamide formyltransferase activity"/>
    <property type="evidence" value="ECO:0007669"/>
    <property type="project" value="UniProtKB-UniRule"/>
</dbReference>
<feature type="active site" description="Proton donor" evidence="4">
    <location>
        <position position="126"/>
    </location>
</feature>
<dbReference type="InterPro" id="IPR002376">
    <property type="entry name" value="Formyl_transf_N"/>
</dbReference>
<dbReference type="AlphaFoldDB" id="F4LSF8"/>
<dbReference type="Gene3D" id="3.40.50.170">
    <property type="entry name" value="Formyl transferase, N-terminal domain"/>
    <property type="match status" value="1"/>
</dbReference>
<dbReference type="InterPro" id="IPR004607">
    <property type="entry name" value="GART"/>
</dbReference>
<organism evidence="6 7">
    <name type="scientific">Tepidanaerobacter acetatoxydans (strain DSM 21804 / JCM 16047 / Re1)</name>
    <dbReference type="NCBI Taxonomy" id="1209989"/>
    <lineage>
        <taxon>Bacteria</taxon>
        <taxon>Bacillati</taxon>
        <taxon>Bacillota</taxon>
        <taxon>Clostridia</taxon>
        <taxon>Thermosediminibacterales</taxon>
        <taxon>Tepidanaerobacteraceae</taxon>
        <taxon>Tepidanaerobacter</taxon>
    </lineage>
</organism>
<keyword evidence="7" id="KW-1185">Reference proteome</keyword>
<evidence type="ECO:0000259" key="5">
    <source>
        <dbReference type="Pfam" id="PF00551"/>
    </source>
</evidence>
<dbReference type="HOGENOM" id="CLU_038395_1_0_9"/>
<dbReference type="Pfam" id="PF00551">
    <property type="entry name" value="Formyl_trans_N"/>
    <property type="match status" value="1"/>
</dbReference>
<dbReference type="GO" id="GO:0006189">
    <property type="term" value="P:'de novo' IMP biosynthetic process"/>
    <property type="evidence" value="ECO:0007669"/>
    <property type="project" value="UniProtKB-UniRule"/>
</dbReference>
<gene>
    <name evidence="4 6" type="primary">purN</name>
    <name evidence="6" type="ordered locus">TEPIRE1_1178</name>
</gene>
<comment type="pathway">
    <text evidence="1 4">Purine metabolism; IMP biosynthesis via de novo pathway; N(2)-formyl-N(1)-(5-phospho-D-ribosyl)glycinamide from N(1)-(5-phospho-D-ribosyl)glycinamide (10-formyl THF route): step 1/1.</text>
</comment>
<dbReference type="eggNOG" id="COG0299">
    <property type="taxonomic scope" value="Bacteria"/>
</dbReference>
<dbReference type="PANTHER" id="PTHR43369">
    <property type="entry name" value="PHOSPHORIBOSYLGLYCINAMIDE FORMYLTRANSFERASE"/>
    <property type="match status" value="1"/>
</dbReference>
<dbReference type="HAMAP" id="MF_01930">
    <property type="entry name" value="PurN"/>
    <property type="match status" value="1"/>
</dbReference>
<reference evidence="7" key="1">
    <citation type="journal article" date="2013" name="Genome Announc.">
        <title>First genome sequence of a syntrophic acetate-oxidizing bacterium, Tepidanaerobacter acetatoxydans strain Re1.</title>
        <authorList>
            <person name="Manzoor S."/>
            <person name="Bongcam-Rudloff E."/>
            <person name="Schnurer A."/>
            <person name="Muller B."/>
        </authorList>
    </citation>
    <scope>NUCLEOTIDE SEQUENCE [LARGE SCALE GENOMIC DNA]</scope>
    <source>
        <strain evidence="7">Re1</strain>
    </source>
</reference>
<evidence type="ECO:0000256" key="4">
    <source>
        <dbReference type="HAMAP-Rule" id="MF_01930"/>
    </source>
</evidence>
<comment type="function">
    <text evidence="4">Catalyzes the transfer of a formyl group from 10-formyltetrahydrofolate to 5-phospho-ribosyl-glycinamide (GAR), producing 5-phospho-ribosyl-N-formylglycinamide (FGAR) and tetrahydrofolate.</text>
</comment>
<comment type="caution">
    <text evidence="4">Lacks conserved residue(s) required for the propagation of feature annotation.</text>
</comment>
<feature type="binding site" evidence="4">
    <location>
        <position position="82"/>
    </location>
    <ligand>
        <name>(6R)-10-formyltetrahydrofolate</name>
        <dbReference type="ChEBI" id="CHEBI:195366"/>
    </ligand>
</feature>
<keyword evidence="2 4" id="KW-0808">Transferase</keyword>
<evidence type="ECO:0000256" key="3">
    <source>
        <dbReference type="ARBA" id="ARBA00022755"/>
    </source>
</evidence>
<sequence length="228" mass="25409">MDYWTGIYGERRGGILPKLRLGILVSGGGSNLQSIIDKAEAGYFPAEVVVVISSKQDVYALERAKKHNIPTAVVLPKNYKTREEYEDELIKILNSYNVDLVILAGYIRVLSPHFVRAFQGKIMNIHPSLIPAFCGEGFYGEKVHKAVLDYGVKLTGVTVHFVDEGADTGPIILQRAVPVKDDDTVETLAARVLEEEHRIYPEAIKLFAEGRLETNGRRVKIISKEDSQ</sequence>
<evidence type="ECO:0000256" key="1">
    <source>
        <dbReference type="ARBA" id="ARBA00005054"/>
    </source>
</evidence>
<feature type="binding site" evidence="4">
    <location>
        <begin position="29"/>
        <end position="31"/>
    </location>
    <ligand>
        <name>N(1)-(5-phospho-beta-D-ribosyl)glycinamide</name>
        <dbReference type="ChEBI" id="CHEBI:143788"/>
    </ligand>
</feature>
<dbReference type="UniPathway" id="UPA00074">
    <property type="reaction ID" value="UER00126"/>
</dbReference>
<accession>F4LSF8</accession>
<dbReference type="InterPro" id="IPR036477">
    <property type="entry name" value="Formyl_transf_N_sf"/>
</dbReference>
<feature type="domain" description="Formyl transferase N-terminal" evidence="5">
    <location>
        <begin position="20"/>
        <end position="204"/>
    </location>
</feature>
<feature type="binding site" evidence="4">
    <location>
        <position position="124"/>
    </location>
    <ligand>
        <name>(6R)-10-formyltetrahydrofolate</name>
        <dbReference type="ChEBI" id="CHEBI:195366"/>
    </ligand>
</feature>
<keyword evidence="3 4" id="KW-0658">Purine biosynthesis</keyword>
<dbReference type="Proteomes" id="UP000010802">
    <property type="component" value="Chromosome"/>
</dbReference>
<evidence type="ECO:0000313" key="6">
    <source>
        <dbReference type="EMBL" id="CDI40597.1"/>
    </source>
</evidence>
<dbReference type="NCBIfam" id="TIGR00639">
    <property type="entry name" value="PurN"/>
    <property type="match status" value="1"/>
</dbReference>
<dbReference type="STRING" id="1209989.TepRe1_1078"/>
<dbReference type="KEGG" id="tep:TepRe1_1078"/>
<dbReference type="GO" id="GO:0005737">
    <property type="term" value="C:cytoplasm"/>
    <property type="evidence" value="ECO:0007669"/>
    <property type="project" value="TreeGrafter"/>
</dbReference>
<proteinExistence type="inferred from homology"/>
<comment type="catalytic activity">
    <reaction evidence="4">
        <text>N(1)-(5-phospho-beta-D-ribosyl)glycinamide + (6R)-10-formyltetrahydrofolate = N(2)-formyl-N(1)-(5-phospho-beta-D-ribosyl)glycinamide + (6S)-5,6,7,8-tetrahydrofolate + H(+)</text>
        <dbReference type="Rhea" id="RHEA:15053"/>
        <dbReference type="ChEBI" id="CHEBI:15378"/>
        <dbReference type="ChEBI" id="CHEBI:57453"/>
        <dbReference type="ChEBI" id="CHEBI:143788"/>
        <dbReference type="ChEBI" id="CHEBI:147286"/>
        <dbReference type="ChEBI" id="CHEBI:195366"/>
        <dbReference type="EC" id="2.1.2.2"/>
    </reaction>
</comment>
<dbReference type="EMBL" id="HF563609">
    <property type="protein sequence ID" value="CDI40597.1"/>
    <property type="molecule type" value="Genomic_DNA"/>
</dbReference>
<dbReference type="FunFam" id="3.40.50.170:FF:000007">
    <property type="entry name" value="Phosphoribosylglycinamide formyltransferase"/>
    <property type="match status" value="1"/>
</dbReference>
<dbReference type="EC" id="2.1.2.2" evidence="4"/>
<dbReference type="KEGG" id="tae:TepiRe1_1178"/>
<dbReference type="PANTHER" id="PTHR43369:SF2">
    <property type="entry name" value="PHOSPHORIBOSYLGLYCINAMIDE FORMYLTRANSFERASE"/>
    <property type="match status" value="1"/>
</dbReference>
<dbReference type="CDD" id="cd08645">
    <property type="entry name" value="FMT_core_GART"/>
    <property type="match status" value="1"/>
</dbReference>
<name>F4LSF8_TEPAE</name>
<comment type="similarity">
    <text evidence="4">Belongs to the GART family.</text>
</comment>